<feature type="transmembrane region" description="Helical" evidence="1">
    <location>
        <begin position="86"/>
        <end position="115"/>
    </location>
</feature>
<protein>
    <recommendedName>
        <fullName evidence="3">DUF5362 domain-containing protein</fullName>
    </recommendedName>
</protein>
<keyword evidence="1" id="KW-0812">Transmembrane</keyword>
<dbReference type="InterPro" id="IPR035287">
    <property type="entry name" value="DUF5362"/>
</dbReference>
<proteinExistence type="predicted"/>
<evidence type="ECO:0008006" key="3">
    <source>
        <dbReference type="Google" id="ProtNLM"/>
    </source>
</evidence>
<organism evidence="2">
    <name type="scientific">candidate division WOR-3 bacterium</name>
    <dbReference type="NCBI Taxonomy" id="2052148"/>
    <lineage>
        <taxon>Bacteria</taxon>
        <taxon>Bacteria division WOR-3</taxon>
    </lineage>
</organism>
<name>A0A7V0LUX2_UNCW3</name>
<dbReference type="Pfam" id="PF17319">
    <property type="entry name" value="DUF5362"/>
    <property type="match status" value="1"/>
</dbReference>
<keyword evidence="1" id="KW-0472">Membrane</keyword>
<keyword evidence="1" id="KW-1133">Transmembrane helix</keyword>
<dbReference type="Proteomes" id="UP000886381">
    <property type="component" value="Unassembled WGS sequence"/>
</dbReference>
<feature type="transmembrane region" description="Helical" evidence="1">
    <location>
        <begin position="38"/>
        <end position="61"/>
    </location>
</feature>
<dbReference type="EMBL" id="DRDR01000168">
    <property type="protein sequence ID" value="HDL60573.1"/>
    <property type="molecule type" value="Genomic_DNA"/>
</dbReference>
<sequence>MEEELNKILDKIAFHIHSASGWIKLLGILSIIGGITTALSVVGIVVAWIPIWMGVILLQVASKTEEYKITKEPEVLEEAMSKLKTYFVLQGVVALVGIIATVIGLIIALTSGLYLSNFFGGMSHY</sequence>
<reference evidence="2" key="1">
    <citation type="journal article" date="2020" name="mSystems">
        <title>Genome- and Community-Level Interaction Insights into Carbon Utilization and Element Cycling Functions of Hydrothermarchaeota in Hydrothermal Sediment.</title>
        <authorList>
            <person name="Zhou Z."/>
            <person name="Liu Y."/>
            <person name="Xu W."/>
            <person name="Pan J."/>
            <person name="Luo Z.H."/>
            <person name="Li M."/>
        </authorList>
    </citation>
    <scope>NUCLEOTIDE SEQUENCE [LARGE SCALE GENOMIC DNA]</scope>
    <source>
        <strain evidence="2">HyVt-28</strain>
    </source>
</reference>
<accession>A0A7V0LUX2</accession>
<evidence type="ECO:0000256" key="1">
    <source>
        <dbReference type="SAM" id="Phobius"/>
    </source>
</evidence>
<feature type="transmembrane region" description="Helical" evidence="1">
    <location>
        <begin position="12"/>
        <end position="32"/>
    </location>
</feature>
<gene>
    <name evidence="2" type="ORF">ENH14_03855</name>
</gene>
<evidence type="ECO:0000313" key="2">
    <source>
        <dbReference type="EMBL" id="HDL60573.1"/>
    </source>
</evidence>
<comment type="caution">
    <text evidence="2">The sequence shown here is derived from an EMBL/GenBank/DDBJ whole genome shotgun (WGS) entry which is preliminary data.</text>
</comment>
<dbReference type="AlphaFoldDB" id="A0A7V0LUX2"/>